<keyword evidence="3" id="KW-1185">Reference proteome</keyword>
<name>A0A4Y7T254_COPMI</name>
<protein>
    <submittedName>
        <fullName evidence="2">Uncharacterized protein</fullName>
    </submittedName>
</protein>
<evidence type="ECO:0000313" key="3">
    <source>
        <dbReference type="Proteomes" id="UP000298030"/>
    </source>
</evidence>
<organism evidence="2 3">
    <name type="scientific">Coprinellus micaceus</name>
    <name type="common">Glistening ink-cap mushroom</name>
    <name type="synonym">Coprinus micaceus</name>
    <dbReference type="NCBI Taxonomy" id="71717"/>
    <lineage>
        <taxon>Eukaryota</taxon>
        <taxon>Fungi</taxon>
        <taxon>Dikarya</taxon>
        <taxon>Basidiomycota</taxon>
        <taxon>Agaricomycotina</taxon>
        <taxon>Agaricomycetes</taxon>
        <taxon>Agaricomycetidae</taxon>
        <taxon>Agaricales</taxon>
        <taxon>Agaricineae</taxon>
        <taxon>Psathyrellaceae</taxon>
        <taxon>Coprinellus</taxon>
    </lineage>
</organism>
<gene>
    <name evidence="2" type="ORF">FA13DRAFT_1735856</name>
</gene>
<evidence type="ECO:0000313" key="2">
    <source>
        <dbReference type="EMBL" id="TEB28223.1"/>
    </source>
</evidence>
<comment type="caution">
    <text evidence="2">The sequence shown here is derived from an EMBL/GenBank/DDBJ whole genome shotgun (WGS) entry which is preliminary data.</text>
</comment>
<dbReference type="AlphaFoldDB" id="A0A4Y7T254"/>
<dbReference type="EMBL" id="QPFP01000034">
    <property type="protein sequence ID" value="TEB28223.1"/>
    <property type="molecule type" value="Genomic_DNA"/>
</dbReference>
<feature type="non-terminal residue" evidence="2">
    <location>
        <position position="50"/>
    </location>
</feature>
<dbReference type="Proteomes" id="UP000298030">
    <property type="component" value="Unassembled WGS sequence"/>
</dbReference>
<sequence length="50" mass="5222">MPNQLPSGRSGNDENGGGTPSSTAFNITINAPNGTVYNGTFHSNKFHSRA</sequence>
<reference evidence="2 3" key="1">
    <citation type="journal article" date="2019" name="Nat. Ecol. Evol.">
        <title>Megaphylogeny resolves global patterns of mushroom evolution.</title>
        <authorList>
            <person name="Varga T."/>
            <person name="Krizsan K."/>
            <person name="Foldi C."/>
            <person name="Dima B."/>
            <person name="Sanchez-Garcia M."/>
            <person name="Sanchez-Ramirez S."/>
            <person name="Szollosi G.J."/>
            <person name="Szarkandi J.G."/>
            <person name="Papp V."/>
            <person name="Albert L."/>
            <person name="Andreopoulos W."/>
            <person name="Angelini C."/>
            <person name="Antonin V."/>
            <person name="Barry K.W."/>
            <person name="Bougher N.L."/>
            <person name="Buchanan P."/>
            <person name="Buyck B."/>
            <person name="Bense V."/>
            <person name="Catcheside P."/>
            <person name="Chovatia M."/>
            <person name="Cooper J."/>
            <person name="Damon W."/>
            <person name="Desjardin D."/>
            <person name="Finy P."/>
            <person name="Geml J."/>
            <person name="Haridas S."/>
            <person name="Hughes K."/>
            <person name="Justo A."/>
            <person name="Karasinski D."/>
            <person name="Kautmanova I."/>
            <person name="Kiss B."/>
            <person name="Kocsube S."/>
            <person name="Kotiranta H."/>
            <person name="LaButti K.M."/>
            <person name="Lechner B.E."/>
            <person name="Liimatainen K."/>
            <person name="Lipzen A."/>
            <person name="Lukacs Z."/>
            <person name="Mihaltcheva S."/>
            <person name="Morgado L.N."/>
            <person name="Niskanen T."/>
            <person name="Noordeloos M.E."/>
            <person name="Ohm R.A."/>
            <person name="Ortiz-Santana B."/>
            <person name="Ovrebo C."/>
            <person name="Racz N."/>
            <person name="Riley R."/>
            <person name="Savchenko A."/>
            <person name="Shiryaev A."/>
            <person name="Soop K."/>
            <person name="Spirin V."/>
            <person name="Szebenyi C."/>
            <person name="Tomsovsky M."/>
            <person name="Tulloss R.E."/>
            <person name="Uehling J."/>
            <person name="Grigoriev I.V."/>
            <person name="Vagvolgyi C."/>
            <person name="Papp T."/>
            <person name="Martin F.M."/>
            <person name="Miettinen O."/>
            <person name="Hibbett D.S."/>
            <person name="Nagy L.G."/>
        </authorList>
    </citation>
    <scope>NUCLEOTIDE SEQUENCE [LARGE SCALE GENOMIC DNA]</scope>
    <source>
        <strain evidence="2 3">FP101781</strain>
    </source>
</reference>
<proteinExistence type="predicted"/>
<accession>A0A4Y7T254</accession>
<feature type="region of interest" description="Disordered" evidence="1">
    <location>
        <begin position="1"/>
        <end position="27"/>
    </location>
</feature>
<feature type="compositionally biased region" description="Polar residues" evidence="1">
    <location>
        <begin position="1"/>
        <end position="10"/>
    </location>
</feature>
<evidence type="ECO:0000256" key="1">
    <source>
        <dbReference type="SAM" id="MobiDB-lite"/>
    </source>
</evidence>